<reference evidence="2 3" key="1">
    <citation type="submission" date="2013-09" db="EMBL/GenBank/DDBJ databases">
        <title>Corchorus capsularis genome sequencing.</title>
        <authorList>
            <person name="Alam M."/>
            <person name="Haque M.S."/>
            <person name="Islam M.S."/>
            <person name="Emdad E.M."/>
            <person name="Islam M.M."/>
            <person name="Ahmed B."/>
            <person name="Halim A."/>
            <person name="Hossen Q.M.M."/>
            <person name="Hossain M.Z."/>
            <person name="Ahmed R."/>
            <person name="Khan M.M."/>
            <person name="Islam R."/>
            <person name="Rashid M.M."/>
            <person name="Khan S.A."/>
            <person name="Rahman M.S."/>
            <person name="Alam M."/>
        </authorList>
    </citation>
    <scope>NUCLEOTIDE SEQUENCE [LARGE SCALE GENOMIC DNA]</scope>
    <source>
        <strain evidence="3">cv. CVL-1</strain>
        <tissue evidence="2">Whole seedling</tissue>
    </source>
</reference>
<evidence type="ECO:0000313" key="3">
    <source>
        <dbReference type="Proteomes" id="UP000188268"/>
    </source>
</evidence>
<evidence type="ECO:0000256" key="1">
    <source>
        <dbReference type="SAM" id="MobiDB-lite"/>
    </source>
</evidence>
<sequence length="155" mass="16901">MDVRNPPPSTQSPITTSPTTDNSIHYEPHSNSAIILFTKFLGGFLHNFSTSSKPLGRQFQPSTLCWITEITPTGSHTQDDSTFPQPTSTQSSTTLTTLVTSPSSPSFIFPKSCQDSLRATHPTHLALHHFSASPINKGPMHPKRTKPLCVPIPPL</sequence>
<comment type="caution">
    <text evidence="2">The sequence shown here is derived from an EMBL/GenBank/DDBJ whole genome shotgun (WGS) entry which is preliminary data.</text>
</comment>
<gene>
    <name evidence="2" type="ORF">CCACVL1_18315</name>
</gene>
<dbReference type="AlphaFoldDB" id="A0A1R3HLF9"/>
<feature type="compositionally biased region" description="Pro residues" evidence="1">
    <location>
        <begin position="1"/>
        <end position="10"/>
    </location>
</feature>
<dbReference type="Proteomes" id="UP000188268">
    <property type="component" value="Unassembled WGS sequence"/>
</dbReference>
<dbReference type="EMBL" id="AWWV01011657">
    <property type="protein sequence ID" value="OMO71267.1"/>
    <property type="molecule type" value="Genomic_DNA"/>
</dbReference>
<organism evidence="2 3">
    <name type="scientific">Corchorus capsularis</name>
    <name type="common">Jute</name>
    <dbReference type="NCBI Taxonomy" id="210143"/>
    <lineage>
        <taxon>Eukaryota</taxon>
        <taxon>Viridiplantae</taxon>
        <taxon>Streptophyta</taxon>
        <taxon>Embryophyta</taxon>
        <taxon>Tracheophyta</taxon>
        <taxon>Spermatophyta</taxon>
        <taxon>Magnoliopsida</taxon>
        <taxon>eudicotyledons</taxon>
        <taxon>Gunneridae</taxon>
        <taxon>Pentapetalae</taxon>
        <taxon>rosids</taxon>
        <taxon>malvids</taxon>
        <taxon>Malvales</taxon>
        <taxon>Malvaceae</taxon>
        <taxon>Grewioideae</taxon>
        <taxon>Apeibeae</taxon>
        <taxon>Corchorus</taxon>
    </lineage>
</organism>
<feature type="compositionally biased region" description="Low complexity" evidence="1">
    <location>
        <begin position="11"/>
        <end position="20"/>
    </location>
</feature>
<name>A0A1R3HLF9_COCAP</name>
<dbReference type="Gramene" id="OMO71267">
    <property type="protein sequence ID" value="OMO71267"/>
    <property type="gene ID" value="CCACVL1_18315"/>
</dbReference>
<proteinExistence type="predicted"/>
<feature type="region of interest" description="Disordered" evidence="1">
    <location>
        <begin position="1"/>
        <end position="23"/>
    </location>
</feature>
<evidence type="ECO:0000313" key="2">
    <source>
        <dbReference type="EMBL" id="OMO71267.1"/>
    </source>
</evidence>
<protein>
    <submittedName>
        <fullName evidence="2">Uncharacterized protein</fullName>
    </submittedName>
</protein>
<keyword evidence="3" id="KW-1185">Reference proteome</keyword>
<accession>A0A1R3HLF9</accession>